<dbReference type="SUPFAM" id="SSF50985">
    <property type="entry name" value="RCC1/BLIP-II"/>
    <property type="match status" value="1"/>
</dbReference>
<dbReference type="InterPro" id="IPR009091">
    <property type="entry name" value="RCC1/BLIP-II"/>
</dbReference>
<proteinExistence type="predicted"/>
<name>A0A9W9ZVU8_9CNID</name>
<dbReference type="Pfam" id="PF00415">
    <property type="entry name" value="RCC1"/>
    <property type="match status" value="3"/>
</dbReference>
<keyword evidence="1" id="KW-0677">Repeat</keyword>
<feature type="compositionally biased region" description="Polar residues" evidence="3">
    <location>
        <begin position="383"/>
        <end position="395"/>
    </location>
</feature>
<dbReference type="InterPro" id="IPR051625">
    <property type="entry name" value="Signaling_Regulatory_Domain"/>
</dbReference>
<feature type="compositionally biased region" description="Low complexity" evidence="3">
    <location>
        <begin position="367"/>
        <end position="382"/>
    </location>
</feature>
<accession>A0A9W9ZVU8</accession>
<dbReference type="Pfam" id="PF00651">
    <property type="entry name" value="BTB"/>
    <property type="match status" value="1"/>
</dbReference>
<dbReference type="PANTHER" id="PTHR22872:SF2">
    <property type="entry name" value="INHIBITOR OF BRUTON TYROSINE KINASE"/>
    <property type="match status" value="1"/>
</dbReference>
<gene>
    <name evidence="5" type="ORF">OS493_037607</name>
</gene>
<evidence type="ECO:0000259" key="4">
    <source>
        <dbReference type="PROSITE" id="PS50097"/>
    </source>
</evidence>
<organism evidence="5 6">
    <name type="scientific">Desmophyllum pertusum</name>
    <dbReference type="NCBI Taxonomy" id="174260"/>
    <lineage>
        <taxon>Eukaryota</taxon>
        <taxon>Metazoa</taxon>
        <taxon>Cnidaria</taxon>
        <taxon>Anthozoa</taxon>
        <taxon>Hexacorallia</taxon>
        <taxon>Scleractinia</taxon>
        <taxon>Caryophylliina</taxon>
        <taxon>Caryophylliidae</taxon>
        <taxon>Desmophyllum</taxon>
    </lineage>
</organism>
<feature type="domain" description="BTB" evidence="4">
    <location>
        <begin position="494"/>
        <end position="568"/>
    </location>
</feature>
<dbReference type="CDD" id="cd18500">
    <property type="entry name" value="BACK_IBtk"/>
    <property type="match status" value="1"/>
</dbReference>
<dbReference type="PROSITE" id="PS50097">
    <property type="entry name" value="BTB"/>
    <property type="match status" value="2"/>
</dbReference>
<evidence type="ECO:0000256" key="1">
    <source>
        <dbReference type="ARBA" id="ARBA00022737"/>
    </source>
</evidence>
<evidence type="ECO:0000256" key="2">
    <source>
        <dbReference type="PROSITE-ProRule" id="PRU00235"/>
    </source>
</evidence>
<feature type="repeat" description="RCC1" evidence="2">
    <location>
        <begin position="32"/>
        <end position="82"/>
    </location>
</feature>
<dbReference type="SMART" id="SM00225">
    <property type="entry name" value="BTB"/>
    <property type="match status" value="2"/>
</dbReference>
<evidence type="ECO:0000313" key="5">
    <source>
        <dbReference type="EMBL" id="KAJ7388445.1"/>
    </source>
</evidence>
<dbReference type="Gene3D" id="3.30.710.10">
    <property type="entry name" value="Potassium Channel Kv1.1, Chain A"/>
    <property type="match status" value="2"/>
</dbReference>
<sequence length="873" mass="97103">MTDARYWSGHLNGRRGHFPKDCVKLLSEDHPLELFTWGSNTNFTLGHRDESSRQVPELLENVQVCIKEVVMCKFHSVFLSVDGKVFTCGHGRGGRLGHGNEETLLVLQEVKALHGMNCVSMAAGQDHTVAVTDEHGGIPVYGVELQCTTECTGKRSDIQGEKSKQVAQSKVQLKLWKGKDIVGAAAGRYHSVFFTRHEVYTCGLNAGQLGHPKGEKYQTLPRQVSGLADKNVVISKVACSDGATVCAIDKGDIFLLNLYTCRKIISRFNDLTHLAVIGGELDMVSTQEVSKKFADELAVTLLNPRGRVFQWKPKFSSMRECCWCHNRPITVRDFSIGKQLVIVSDDGEAFICQPNRTKSSPVKTDSNRSCRSSSISSKSTESTLAQSPPTSSPLSDITKEKDETLSRSFPNTTPLSALAKDKVKTDAVLEYCLERIALIHRGQRIFTDSKSRGFAVLQVASKEGLQKVPQVSPVQMSKQLVQLLEEATCEDDIHDVEFIIKRQVIPAHGFVLASRSPKCHQLIYENKENCAKLTDKRIQTIALHDNTDYSEVISWLKQLYSGENVVDKELLLKDVTPTKGKNGYHGISKNKLEKKVSAQTDRNTCTKEKKVVLDHHGKDLSQEGALADLVFLSNRDLDDYSAPTVDVDDTLLDNVTSDLVERNALDAARVTQSACCELKDQVRNGNKADISRCHTYKSVKFSRLNCPELYDVVIVSKEGTELKCHKCILVARLEYFHSMLASGWLESSEQSKTLKLPFPAVILEIVLDFLYSGQAGRVEEITDLELLGNILIVADQLLIWRLIEICEAVIANLVTLRNVAEVLEFSLLYNANQLQDVCTEYICNNLGSLMEARTLDVLGDEALGEISKAYRNM</sequence>
<dbReference type="InterPro" id="IPR000408">
    <property type="entry name" value="Reg_chr_condens"/>
</dbReference>
<dbReference type="Proteomes" id="UP001163046">
    <property type="component" value="Unassembled WGS sequence"/>
</dbReference>
<feature type="region of interest" description="Disordered" evidence="3">
    <location>
        <begin position="354"/>
        <end position="411"/>
    </location>
</feature>
<dbReference type="Gene3D" id="2.130.10.30">
    <property type="entry name" value="Regulator of chromosome condensation 1/beta-lactamase-inhibitor protein II"/>
    <property type="match status" value="2"/>
</dbReference>
<evidence type="ECO:0000256" key="3">
    <source>
        <dbReference type="SAM" id="MobiDB-lite"/>
    </source>
</evidence>
<dbReference type="OrthoDB" id="1893551at2759"/>
<feature type="compositionally biased region" description="Polar residues" evidence="3">
    <location>
        <begin position="354"/>
        <end position="364"/>
    </location>
</feature>
<protein>
    <recommendedName>
        <fullName evidence="4">BTB domain-containing protein</fullName>
    </recommendedName>
</protein>
<feature type="domain" description="BTB" evidence="4">
    <location>
        <begin position="710"/>
        <end position="779"/>
    </location>
</feature>
<dbReference type="PANTHER" id="PTHR22872">
    <property type="entry name" value="BTK-BINDING PROTEIN-RELATED"/>
    <property type="match status" value="1"/>
</dbReference>
<dbReference type="InterPro" id="IPR000210">
    <property type="entry name" value="BTB/POZ_dom"/>
</dbReference>
<dbReference type="PROSITE" id="PS50012">
    <property type="entry name" value="RCC1_3"/>
    <property type="match status" value="2"/>
</dbReference>
<comment type="caution">
    <text evidence="5">The sequence shown here is derived from an EMBL/GenBank/DDBJ whole genome shotgun (WGS) entry which is preliminary data.</text>
</comment>
<dbReference type="AlphaFoldDB" id="A0A9W9ZVU8"/>
<keyword evidence="6" id="KW-1185">Reference proteome</keyword>
<dbReference type="EMBL" id="MU825469">
    <property type="protein sequence ID" value="KAJ7388445.1"/>
    <property type="molecule type" value="Genomic_DNA"/>
</dbReference>
<dbReference type="InterPro" id="IPR011333">
    <property type="entry name" value="SKP1/BTB/POZ_sf"/>
</dbReference>
<dbReference type="SUPFAM" id="SSF54695">
    <property type="entry name" value="POZ domain"/>
    <property type="match status" value="2"/>
</dbReference>
<reference evidence="5" key="1">
    <citation type="submission" date="2023-01" db="EMBL/GenBank/DDBJ databases">
        <title>Genome assembly of the deep-sea coral Lophelia pertusa.</title>
        <authorList>
            <person name="Herrera S."/>
            <person name="Cordes E."/>
        </authorList>
    </citation>
    <scope>NUCLEOTIDE SEQUENCE</scope>
    <source>
        <strain evidence="5">USNM1676648</strain>
        <tissue evidence="5">Polyp</tissue>
    </source>
</reference>
<evidence type="ECO:0000313" key="6">
    <source>
        <dbReference type="Proteomes" id="UP001163046"/>
    </source>
</evidence>
<feature type="non-terminal residue" evidence="5">
    <location>
        <position position="873"/>
    </location>
</feature>
<feature type="repeat" description="RCC1" evidence="2">
    <location>
        <begin position="83"/>
        <end position="134"/>
    </location>
</feature>